<comment type="caution">
    <text evidence="1">The sequence shown here is derived from an EMBL/GenBank/DDBJ whole genome shotgun (WGS) entry which is preliminary data.</text>
</comment>
<accession>A0ABQ9IDV3</accession>
<proteinExistence type="predicted"/>
<protein>
    <submittedName>
        <fullName evidence="1">Uncharacterized protein</fullName>
    </submittedName>
</protein>
<gene>
    <name evidence="1" type="ORF">PR048_000103</name>
</gene>
<keyword evidence="2" id="KW-1185">Reference proteome</keyword>
<reference evidence="1 2" key="1">
    <citation type="submission" date="2023-02" db="EMBL/GenBank/DDBJ databases">
        <title>LHISI_Scaffold_Assembly.</title>
        <authorList>
            <person name="Stuart O.P."/>
            <person name="Cleave R."/>
            <person name="Magrath M.J.L."/>
            <person name="Mikheyev A.S."/>
        </authorList>
    </citation>
    <scope>NUCLEOTIDE SEQUENCE [LARGE SCALE GENOMIC DNA]</scope>
    <source>
        <strain evidence="1">Daus_M_001</strain>
        <tissue evidence="1">Leg muscle</tissue>
    </source>
</reference>
<evidence type="ECO:0000313" key="2">
    <source>
        <dbReference type="Proteomes" id="UP001159363"/>
    </source>
</evidence>
<organism evidence="1 2">
    <name type="scientific">Dryococelus australis</name>
    <dbReference type="NCBI Taxonomy" id="614101"/>
    <lineage>
        <taxon>Eukaryota</taxon>
        <taxon>Metazoa</taxon>
        <taxon>Ecdysozoa</taxon>
        <taxon>Arthropoda</taxon>
        <taxon>Hexapoda</taxon>
        <taxon>Insecta</taxon>
        <taxon>Pterygota</taxon>
        <taxon>Neoptera</taxon>
        <taxon>Polyneoptera</taxon>
        <taxon>Phasmatodea</taxon>
        <taxon>Verophasmatodea</taxon>
        <taxon>Anareolatae</taxon>
        <taxon>Phasmatidae</taxon>
        <taxon>Eurycanthinae</taxon>
        <taxon>Dryococelus</taxon>
    </lineage>
</organism>
<dbReference type="EMBL" id="JARBHB010000001">
    <property type="protein sequence ID" value="KAJ8894796.1"/>
    <property type="molecule type" value="Genomic_DNA"/>
</dbReference>
<name>A0ABQ9IDV3_9NEOP</name>
<evidence type="ECO:0000313" key="1">
    <source>
        <dbReference type="EMBL" id="KAJ8894796.1"/>
    </source>
</evidence>
<dbReference type="Proteomes" id="UP001159363">
    <property type="component" value="Chromosome 1"/>
</dbReference>
<sequence>MSAITITVFNKLYTHVPGVPESKHISLKNNSTPTRRNPTRTTDWSTVHTLIDIFSFLTMPLTRYRLVLRPPFLCIQRDNPHLTPFTKLGLEHVNSMRWAIDEGSRRGGLKVGEVTQNLIGGQGQLTSKVPGRPHLADPLLSRAVLRHPPQLENRFQCRPVVDAASLALLLRAEMSFSDDRRLTYLYPAHNKSCFHLHAESTSLLTNIGREELASSHNKAPPVSGAVHLLETRTFRGVIRQATITLCTRATVGCLFNGCCFSLTPGPVTWDYVPGFHPGLSGAYPRSTQPELLTPARAAPTTQSHQQYRGGTTACSLLLSHTQAGGTDRPTRQPISAWYVHSPSQQGNLPQDAAAHQTQGPVLASQLGRMGHPGVVVRLLASQQGETGSIPCGVAPGFSFLGIVQDDAAIRRNFLGDLPFPPSLHSCAASY</sequence>